<feature type="non-terminal residue" evidence="1">
    <location>
        <position position="276"/>
    </location>
</feature>
<sequence length="276" mass="31212">MDKFLNSSRKRDNPEAISNIEKKQKIRKYDDSYLNFGFTSTVVANVEHPQCVVYLKVMAVESMLPNKMKRHLETVHGNLVNKPRDYFVSKLKAMAQQKHIFTKQATIPSKALLSSYKVAWRIAKSKKPHIIAENLILPAAMDMVSIMIGDAAAKQLQNVPLSDNTISRRIQDMAEDINDQLIEKLIGNDFAIQLDEATDSHNDAHLICYVRFVVNDVFHEDLLFCKTIVGETKAADLFNILDSFIIENNIVWDRCFGVCTDGARSMAGCYNGLQAL</sequence>
<reference evidence="1 2" key="1">
    <citation type="submission" date="2019-08" db="EMBL/GenBank/DDBJ databases">
        <title>Whole genome of Aphis craccivora.</title>
        <authorList>
            <person name="Voronova N.V."/>
            <person name="Shulinski R.S."/>
            <person name="Bandarenka Y.V."/>
            <person name="Zhorov D.G."/>
            <person name="Warner D."/>
        </authorList>
    </citation>
    <scope>NUCLEOTIDE SEQUENCE [LARGE SCALE GENOMIC DNA]</scope>
    <source>
        <strain evidence="1">180601</strain>
        <tissue evidence="1">Whole Body</tissue>
    </source>
</reference>
<dbReference type="AlphaFoldDB" id="A0A6G0VH21"/>
<keyword evidence="2" id="KW-1185">Reference proteome</keyword>
<organism evidence="1 2">
    <name type="scientific">Aphis craccivora</name>
    <name type="common">Cowpea aphid</name>
    <dbReference type="NCBI Taxonomy" id="307492"/>
    <lineage>
        <taxon>Eukaryota</taxon>
        <taxon>Metazoa</taxon>
        <taxon>Ecdysozoa</taxon>
        <taxon>Arthropoda</taxon>
        <taxon>Hexapoda</taxon>
        <taxon>Insecta</taxon>
        <taxon>Pterygota</taxon>
        <taxon>Neoptera</taxon>
        <taxon>Paraneoptera</taxon>
        <taxon>Hemiptera</taxon>
        <taxon>Sternorrhyncha</taxon>
        <taxon>Aphidomorpha</taxon>
        <taxon>Aphidoidea</taxon>
        <taxon>Aphididae</taxon>
        <taxon>Aphidini</taxon>
        <taxon>Aphis</taxon>
        <taxon>Aphis</taxon>
    </lineage>
</organism>
<dbReference type="PANTHER" id="PTHR45913">
    <property type="entry name" value="EPM2A-INTERACTING PROTEIN 1"/>
    <property type="match status" value="1"/>
</dbReference>
<gene>
    <name evidence="1" type="ORF">FWK35_00038356</name>
</gene>
<evidence type="ECO:0000313" key="1">
    <source>
        <dbReference type="EMBL" id="KAF0682188.1"/>
    </source>
</evidence>
<proteinExistence type="predicted"/>
<name>A0A6G0VH21_APHCR</name>
<protein>
    <submittedName>
        <fullName evidence="1">Protein FAM200B-like</fullName>
    </submittedName>
</protein>
<dbReference type="Proteomes" id="UP000478052">
    <property type="component" value="Unassembled WGS sequence"/>
</dbReference>
<comment type="caution">
    <text evidence="1">The sequence shown here is derived from an EMBL/GenBank/DDBJ whole genome shotgun (WGS) entry which is preliminary data.</text>
</comment>
<dbReference type="OrthoDB" id="6625528at2759"/>
<dbReference type="PANTHER" id="PTHR45913:SF19">
    <property type="entry name" value="LOW QUALITY PROTEIN: ZINC FINGER BED DOMAIN-CONTAINING PROTEIN 5-LIKE"/>
    <property type="match status" value="1"/>
</dbReference>
<accession>A0A6G0VH21</accession>
<evidence type="ECO:0000313" key="2">
    <source>
        <dbReference type="Proteomes" id="UP000478052"/>
    </source>
</evidence>
<dbReference type="EMBL" id="VUJU01017716">
    <property type="protein sequence ID" value="KAF0682188.1"/>
    <property type="molecule type" value="Genomic_DNA"/>
</dbReference>